<dbReference type="InterPro" id="IPR056690">
    <property type="entry name" value="DUF7788"/>
</dbReference>
<dbReference type="EMBL" id="HBGN01018210">
    <property type="protein sequence ID" value="CAD9331069.1"/>
    <property type="molecule type" value="Transcribed_RNA"/>
</dbReference>
<dbReference type="InterPro" id="IPR036465">
    <property type="entry name" value="vWFA_dom_sf"/>
</dbReference>
<proteinExistence type="predicted"/>
<dbReference type="Pfam" id="PF11443">
    <property type="entry name" value="DUF2828"/>
    <property type="match status" value="1"/>
</dbReference>
<evidence type="ECO:0000313" key="4">
    <source>
        <dbReference type="EMBL" id="CAD9331069.1"/>
    </source>
</evidence>
<dbReference type="AlphaFoldDB" id="A0A7S1Z7S2"/>
<feature type="domain" description="DUF7788" evidence="3">
    <location>
        <begin position="388"/>
        <end position="597"/>
    </location>
</feature>
<feature type="compositionally biased region" description="Basic and acidic residues" evidence="1">
    <location>
        <begin position="621"/>
        <end position="637"/>
    </location>
</feature>
<dbReference type="Pfam" id="PF25043">
    <property type="entry name" value="DUF7788"/>
    <property type="match status" value="1"/>
</dbReference>
<feature type="region of interest" description="Disordered" evidence="1">
    <location>
        <begin position="621"/>
        <end position="649"/>
    </location>
</feature>
<dbReference type="Gene3D" id="3.40.50.410">
    <property type="entry name" value="von Willebrand factor, type A domain"/>
    <property type="match status" value="1"/>
</dbReference>
<evidence type="ECO:0000256" key="1">
    <source>
        <dbReference type="SAM" id="MobiDB-lite"/>
    </source>
</evidence>
<evidence type="ECO:0008006" key="5">
    <source>
        <dbReference type="Google" id="ProtNLM"/>
    </source>
</evidence>
<evidence type="ECO:0000259" key="3">
    <source>
        <dbReference type="Pfam" id="PF25043"/>
    </source>
</evidence>
<reference evidence="4" key="1">
    <citation type="submission" date="2021-01" db="EMBL/GenBank/DDBJ databases">
        <authorList>
            <person name="Corre E."/>
            <person name="Pelletier E."/>
            <person name="Niang G."/>
            <person name="Scheremetjew M."/>
            <person name="Finn R."/>
            <person name="Kale V."/>
            <person name="Holt S."/>
            <person name="Cochrane G."/>
            <person name="Meng A."/>
            <person name="Brown T."/>
            <person name="Cohen L."/>
        </authorList>
    </citation>
    <scope>NUCLEOTIDE SEQUENCE</scope>
    <source>
        <strain evidence="4">Pop2</strain>
    </source>
</reference>
<dbReference type="PANTHER" id="PTHR31373:SF27">
    <property type="entry name" value="TROVE DOMAIN-CONTAINING PROTEIN"/>
    <property type="match status" value="1"/>
</dbReference>
<name>A0A7S1Z7S2_9STRA</name>
<dbReference type="InterPro" id="IPR058580">
    <property type="entry name" value="DUF2828"/>
</dbReference>
<feature type="domain" description="DUF2828" evidence="2">
    <location>
        <begin position="187"/>
        <end position="367"/>
    </location>
</feature>
<dbReference type="PANTHER" id="PTHR31373">
    <property type="entry name" value="OS06G0652100 PROTEIN"/>
    <property type="match status" value="1"/>
</dbReference>
<gene>
    <name evidence="4" type="ORF">DBRI1063_LOCUS11615</name>
</gene>
<accession>A0A7S1Z7S2</accession>
<feature type="compositionally biased region" description="Acidic residues" evidence="1">
    <location>
        <begin position="638"/>
        <end position="649"/>
    </location>
</feature>
<dbReference type="InterPro" id="IPR011205">
    <property type="entry name" value="UCP015417_vWA"/>
</dbReference>
<dbReference type="SUPFAM" id="SSF53300">
    <property type="entry name" value="vWA-like"/>
    <property type="match status" value="1"/>
</dbReference>
<evidence type="ECO:0000259" key="2">
    <source>
        <dbReference type="Pfam" id="PF11443"/>
    </source>
</evidence>
<sequence length="649" mass="72911">MKRSISTTASDTSSSAKHISSPFRNAVIADHHSKRLGENACPEYTSLGLNSNTLAISQLVRGGNPTSLINDDLATKDIKYISDLFILLFSTRNSRGGKGEKMLSYQMFFALKNQYPSTALAMLPLFAHYGYWKDLLLISNMAASVDYDLSKSESDRTVNECIKIMQTQLMTDLGAVEQYEVQLSSAKDEKDIRSVKQKGPKISLLAKWLPREGSKLDKKVKFVEKFAAAVWPVASINDKGTDKWKSSQKAKYRRTVSKLTAFLELPEVLLSAKRADEINFHKVASKATLRLSRAFLNEDMNGNQRSHDAKRIRLSEIFIDHMVSKGLKGGQISPHEIVREVMNDHSITRAREMVLDAQWKDLWKKVVKEVEEKAKEEGLAFNPTQMVPLSDVSGSMYGTPMEVSIALGIGVSEITHPAFRNMVLTFDSIPQWHHLKATDTIVQKVRSLQNAPWGYSTNFEAAFDLILSSVEDHKLSYEDVPSLIVFSDMQFDQAHTSNSMDTMFDHIKANFVRTASKLKWTESDLKPIVFWNLRNTDGHPVSKDTPGTVLLSGFSPSLLKMVLNGAALQEEEIEVIQKDGTVVTEKIRVTPEEVLRKILDDSMYDPVREVLSRSDEGVFKGGNDTKDWTKEEAKEEASDGFEDDYMIVS</sequence>
<protein>
    <recommendedName>
        <fullName evidence="5">TROVE domain-containing protein</fullName>
    </recommendedName>
</protein>
<organism evidence="4">
    <name type="scientific">Ditylum brightwellii</name>
    <dbReference type="NCBI Taxonomy" id="49249"/>
    <lineage>
        <taxon>Eukaryota</taxon>
        <taxon>Sar</taxon>
        <taxon>Stramenopiles</taxon>
        <taxon>Ochrophyta</taxon>
        <taxon>Bacillariophyta</taxon>
        <taxon>Mediophyceae</taxon>
        <taxon>Lithodesmiophycidae</taxon>
        <taxon>Lithodesmiales</taxon>
        <taxon>Lithodesmiaceae</taxon>
        <taxon>Ditylum</taxon>
    </lineage>
</organism>